<dbReference type="Gene3D" id="1.10.12.10">
    <property type="entry name" value="Lyase 2-enoyl-coa Hydratase, Chain A, domain 2"/>
    <property type="match status" value="1"/>
</dbReference>
<sequence>MTVRLEKQGAIARLVIDRAAKRNAITQAMWDLFPSLLDDAMKDAAIKVVILQSAVDGVFSAGADISEFATGALDPAWQKMNQAAIRKVQYELARAPKPVIALIDGDCVGGGCGLAIACDIRVASSRARFGITPAKLGLVYSLHDTKLLVDLVGQGQAKRMLFSGQLLDAAEAHRIGLVEILSENAAGEADQLADVIASNSPQAIRAIKGIVRRILDGQPDDDASTQQVFSAAFGSEDFAEGVAAFLAKRKAQFK</sequence>
<dbReference type="InterPro" id="IPR001753">
    <property type="entry name" value="Enoyl-CoA_hydra/iso"/>
</dbReference>
<dbReference type="PROSITE" id="PS00166">
    <property type="entry name" value="ENOYL_COA_HYDRATASE"/>
    <property type="match status" value="1"/>
</dbReference>
<evidence type="ECO:0000256" key="1">
    <source>
        <dbReference type="ARBA" id="ARBA00005254"/>
    </source>
</evidence>
<evidence type="ECO:0000313" key="5">
    <source>
        <dbReference type="Proteomes" id="UP000445000"/>
    </source>
</evidence>
<dbReference type="AlphaFoldDB" id="A0A829YBW9"/>
<dbReference type="Pfam" id="PF00378">
    <property type="entry name" value="ECH_1"/>
    <property type="match status" value="1"/>
</dbReference>
<organism evidence="4 5">
    <name type="scientific">Steroidobacter agaridevorans</name>
    <dbReference type="NCBI Taxonomy" id="2695856"/>
    <lineage>
        <taxon>Bacteria</taxon>
        <taxon>Pseudomonadati</taxon>
        <taxon>Pseudomonadota</taxon>
        <taxon>Gammaproteobacteria</taxon>
        <taxon>Steroidobacterales</taxon>
        <taxon>Steroidobacteraceae</taxon>
        <taxon>Steroidobacter</taxon>
    </lineage>
</organism>
<dbReference type="InterPro" id="IPR014748">
    <property type="entry name" value="Enoyl-CoA_hydra_C"/>
</dbReference>
<dbReference type="SUPFAM" id="SSF52096">
    <property type="entry name" value="ClpP/crotonase"/>
    <property type="match status" value="1"/>
</dbReference>
<protein>
    <submittedName>
        <fullName evidence="4">Enoyl-CoA hydratase</fullName>
    </submittedName>
</protein>
<dbReference type="Proteomes" id="UP000445000">
    <property type="component" value="Unassembled WGS sequence"/>
</dbReference>
<dbReference type="InterPro" id="IPR018376">
    <property type="entry name" value="Enoyl-CoA_hyd/isom_CS"/>
</dbReference>
<dbReference type="CDD" id="cd06558">
    <property type="entry name" value="crotonase-like"/>
    <property type="match status" value="1"/>
</dbReference>
<name>A0A829YBW9_9GAMM</name>
<dbReference type="Gene3D" id="3.90.226.10">
    <property type="entry name" value="2-enoyl-CoA Hydratase, Chain A, domain 1"/>
    <property type="match status" value="1"/>
</dbReference>
<keyword evidence="2" id="KW-0456">Lyase</keyword>
<evidence type="ECO:0000256" key="2">
    <source>
        <dbReference type="ARBA" id="ARBA00023239"/>
    </source>
</evidence>
<dbReference type="PANTHER" id="PTHR11941">
    <property type="entry name" value="ENOYL-COA HYDRATASE-RELATED"/>
    <property type="match status" value="1"/>
</dbReference>
<evidence type="ECO:0000313" key="4">
    <source>
        <dbReference type="EMBL" id="GFE80443.1"/>
    </source>
</evidence>
<reference evidence="5" key="1">
    <citation type="submission" date="2020-01" db="EMBL/GenBank/DDBJ databases">
        <title>'Steroidobacter agaridevorans' sp. nov., agar-degrading bacteria isolated from rhizosphere soils.</title>
        <authorList>
            <person name="Ikenaga M."/>
            <person name="Kataoka M."/>
            <person name="Murouchi A."/>
            <person name="Katsuragi S."/>
            <person name="Sakai M."/>
        </authorList>
    </citation>
    <scope>NUCLEOTIDE SEQUENCE [LARGE SCALE GENOMIC DNA]</scope>
    <source>
        <strain evidence="5">YU21-B</strain>
    </source>
</reference>
<proteinExistence type="inferred from homology"/>
<comment type="similarity">
    <text evidence="1 3">Belongs to the enoyl-CoA hydratase/isomerase family.</text>
</comment>
<gene>
    <name evidence="4" type="primary">paaG_2</name>
    <name evidence="4" type="ORF">GCM10011487_24430</name>
</gene>
<dbReference type="GO" id="GO:0016829">
    <property type="term" value="F:lyase activity"/>
    <property type="evidence" value="ECO:0007669"/>
    <property type="project" value="UniProtKB-KW"/>
</dbReference>
<dbReference type="PANTHER" id="PTHR11941:SF54">
    <property type="entry name" value="ENOYL-COA HYDRATASE, MITOCHONDRIAL"/>
    <property type="match status" value="1"/>
</dbReference>
<dbReference type="RefSeq" id="WP_161812121.1">
    <property type="nucleotide sequence ID" value="NZ_BLJN01000002.1"/>
</dbReference>
<dbReference type="GO" id="GO:0006635">
    <property type="term" value="P:fatty acid beta-oxidation"/>
    <property type="evidence" value="ECO:0007669"/>
    <property type="project" value="TreeGrafter"/>
</dbReference>
<keyword evidence="5" id="KW-1185">Reference proteome</keyword>
<comment type="caution">
    <text evidence="4">The sequence shown here is derived from an EMBL/GenBank/DDBJ whole genome shotgun (WGS) entry which is preliminary data.</text>
</comment>
<evidence type="ECO:0000256" key="3">
    <source>
        <dbReference type="RuleBase" id="RU003707"/>
    </source>
</evidence>
<accession>A0A829YBW9</accession>
<dbReference type="EMBL" id="BLJN01000002">
    <property type="protein sequence ID" value="GFE80443.1"/>
    <property type="molecule type" value="Genomic_DNA"/>
</dbReference>
<dbReference type="InterPro" id="IPR029045">
    <property type="entry name" value="ClpP/crotonase-like_dom_sf"/>
</dbReference>